<feature type="domain" description="Fibronectin type-III" evidence="13">
    <location>
        <begin position="328"/>
        <end position="419"/>
    </location>
</feature>
<dbReference type="PROSITE" id="PS50835">
    <property type="entry name" value="IG_LIKE"/>
    <property type="match status" value="3"/>
</dbReference>
<feature type="domain" description="Fibronectin type-III" evidence="13">
    <location>
        <begin position="425"/>
        <end position="518"/>
    </location>
</feature>
<evidence type="ECO:0000256" key="5">
    <source>
        <dbReference type="ARBA" id="ARBA00022989"/>
    </source>
</evidence>
<evidence type="ECO:0000256" key="1">
    <source>
        <dbReference type="ARBA" id="ARBA00004479"/>
    </source>
</evidence>
<feature type="transmembrane region" description="Helical" evidence="11">
    <location>
        <begin position="939"/>
        <end position="964"/>
    </location>
</feature>
<dbReference type="InterPro" id="IPR013783">
    <property type="entry name" value="Ig-like_fold"/>
</dbReference>
<keyword evidence="5 11" id="KW-1133">Transmembrane helix</keyword>
<dbReference type="InterPro" id="IPR036179">
    <property type="entry name" value="Ig-like_dom_sf"/>
</dbReference>
<name>A0A2T7PT23_POMCA</name>
<protein>
    <recommendedName>
        <fullName evidence="16">Neogenin</fullName>
    </recommendedName>
</protein>
<evidence type="ECO:0000256" key="6">
    <source>
        <dbReference type="ARBA" id="ARBA00023136"/>
    </source>
</evidence>
<dbReference type="Pfam" id="PF06583">
    <property type="entry name" value="Neogenin_C"/>
    <property type="match status" value="1"/>
</dbReference>
<evidence type="ECO:0000313" key="14">
    <source>
        <dbReference type="EMBL" id="PVD36565.1"/>
    </source>
</evidence>
<dbReference type="Proteomes" id="UP000245119">
    <property type="component" value="Linkage Group LG2"/>
</dbReference>
<dbReference type="FunFam" id="2.60.40.10:FF:000133">
    <property type="entry name" value="Neogenin isoform 1"/>
    <property type="match status" value="1"/>
</dbReference>
<dbReference type="OrthoDB" id="114660at2759"/>
<dbReference type="FunFam" id="2.60.40.10:FF:000101">
    <property type="entry name" value="Neogenin isoform 1"/>
    <property type="match status" value="1"/>
</dbReference>
<proteinExistence type="inferred from homology"/>
<dbReference type="CDD" id="cd00063">
    <property type="entry name" value="FN3"/>
    <property type="match status" value="6"/>
</dbReference>
<dbReference type="InterPro" id="IPR013098">
    <property type="entry name" value="Ig_I-set"/>
</dbReference>
<dbReference type="Pfam" id="PF07679">
    <property type="entry name" value="I-set"/>
    <property type="match status" value="2"/>
</dbReference>
<dbReference type="PRINTS" id="PR00014">
    <property type="entry name" value="FNTYPEIII"/>
</dbReference>
<evidence type="ECO:0000256" key="7">
    <source>
        <dbReference type="ARBA" id="ARBA00023157"/>
    </source>
</evidence>
<evidence type="ECO:0000256" key="3">
    <source>
        <dbReference type="ARBA" id="ARBA00022692"/>
    </source>
</evidence>
<evidence type="ECO:0008006" key="16">
    <source>
        <dbReference type="Google" id="ProtNLM"/>
    </source>
</evidence>
<feature type="domain" description="Ig-like" evidence="12">
    <location>
        <begin position="11"/>
        <end position="93"/>
    </location>
</feature>
<dbReference type="GO" id="GO:0016020">
    <property type="term" value="C:membrane"/>
    <property type="evidence" value="ECO:0007669"/>
    <property type="project" value="UniProtKB-SubCell"/>
</dbReference>
<feature type="domain" description="Fibronectin type-III" evidence="13">
    <location>
        <begin position="622"/>
        <end position="714"/>
    </location>
</feature>
<accession>A0A2T7PT23</accession>
<dbReference type="SUPFAM" id="SSF48726">
    <property type="entry name" value="Immunoglobulin"/>
    <property type="match status" value="3"/>
</dbReference>
<feature type="compositionally biased region" description="Polar residues" evidence="10">
    <location>
        <begin position="1018"/>
        <end position="1033"/>
    </location>
</feature>
<dbReference type="Gene3D" id="2.60.40.10">
    <property type="entry name" value="Immunoglobulins"/>
    <property type="match status" value="9"/>
</dbReference>
<dbReference type="Pfam" id="PF00041">
    <property type="entry name" value="fn3"/>
    <property type="match status" value="6"/>
</dbReference>
<dbReference type="STRING" id="400727.A0A2T7PT23"/>
<dbReference type="FunFam" id="2.60.40.10:FF:000004">
    <property type="entry name" value="DCC isoform 1"/>
    <property type="match status" value="1"/>
</dbReference>
<evidence type="ECO:0000259" key="13">
    <source>
        <dbReference type="PROSITE" id="PS50853"/>
    </source>
</evidence>
<keyword evidence="7" id="KW-1015">Disulfide bond</keyword>
<feature type="domain" description="Fibronectin type-III" evidence="13">
    <location>
        <begin position="520"/>
        <end position="614"/>
    </location>
</feature>
<evidence type="ECO:0000256" key="2">
    <source>
        <dbReference type="ARBA" id="ARBA00009588"/>
    </source>
</evidence>
<dbReference type="PANTHER" id="PTHR13817:SF173">
    <property type="entry name" value="FRAZZLED"/>
    <property type="match status" value="1"/>
</dbReference>
<dbReference type="InterPro" id="IPR036116">
    <property type="entry name" value="FN3_sf"/>
</dbReference>
<dbReference type="PANTHER" id="PTHR13817">
    <property type="entry name" value="TITIN"/>
    <property type="match status" value="1"/>
</dbReference>
<evidence type="ECO:0000256" key="9">
    <source>
        <dbReference type="ARBA" id="ARBA00023319"/>
    </source>
</evidence>
<keyword evidence="9" id="KW-0393">Immunoglobulin domain</keyword>
<keyword evidence="15" id="KW-1185">Reference proteome</keyword>
<feature type="domain" description="Fibronectin type-III" evidence="13">
    <location>
        <begin position="725"/>
        <end position="819"/>
    </location>
</feature>
<dbReference type="FunFam" id="2.60.40.10:FF:000551">
    <property type="entry name" value="Protogenin A"/>
    <property type="match status" value="1"/>
</dbReference>
<feature type="compositionally biased region" description="Basic and acidic residues" evidence="10">
    <location>
        <begin position="1034"/>
        <end position="1045"/>
    </location>
</feature>
<feature type="domain" description="Ig-like" evidence="12">
    <location>
        <begin position="106"/>
        <end position="187"/>
    </location>
</feature>
<evidence type="ECO:0000256" key="10">
    <source>
        <dbReference type="SAM" id="MobiDB-lite"/>
    </source>
</evidence>
<dbReference type="InterPro" id="IPR003961">
    <property type="entry name" value="FN3_dom"/>
</dbReference>
<evidence type="ECO:0000256" key="4">
    <source>
        <dbReference type="ARBA" id="ARBA00022737"/>
    </source>
</evidence>
<feature type="region of interest" description="Disordered" evidence="10">
    <location>
        <begin position="1010"/>
        <end position="1045"/>
    </location>
</feature>
<keyword evidence="3 11" id="KW-0812">Transmembrane</keyword>
<keyword evidence="6 11" id="KW-0472">Membrane</keyword>
<feature type="domain" description="Fibronectin type-III" evidence="13">
    <location>
        <begin position="824"/>
        <end position="921"/>
    </location>
</feature>
<keyword evidence="8" id="KW-0325">Glycoprotein</keyword>
<reference evidence="14 15" key="1">
    <citation type="submission" date="2018-04" db="EMBL/GenBank/DDBJ databases">
        <title>The genome of golden apple snail Pomacea canaliculata provides insight into stress tolerance and invasive adaptation.</title>
        <authorList>
            <person name="Liu C."/>
            <person name="Liu B."/>
            <person name="Ren Y."/>
            <person name="Zhang Y."/>
            <person name="Wang H."/>
            <person name="Li S."/>
            <person name="Jiang F."/>
            <person name="Yin L."/>
            <person name="Zhang G."/>
            <person name="Qian W."/>
            <person name="Fan W."/>
        </authorList>
    </citation>
    <scope>NUCLEOTIDE SEQUENCE [LARGE SCALE GENOMIC DNA]</scope>
    <source>
        <strain evidence="14">SZHN2017</strain>
        <tissue evidence="14">Muscle</tissue>
    </source>
</reference>
<comment type="similarity">
    <text evidence="2">Belongs to the immunoglobulin superfamily. DCC family.</text>
</comment>
<comment type="subcellular location">
    <subcellularLocation>
        <location evidence="1">Membrane</location>
        <topology evidence="1">Single-pass type I membrane protein</topology>
    </subcellularLocation>
</comment>
<comment type="caution">
    <text evidence="14">The sequence shown here is derived from an EMBL/GenBank/DDBJ whole genome shotgun (WGS) entry which is preliminary data.</text>
</comment>
<feature type="region of interest" description="Disordered" evidence="10">
    <location>
        <begin position="1191"/>
        <end position="1283"/>
    </location>
</feature>
<dbReference type="InterPro" id="IPR010560">
    <property type="entry name" value="Neogenin_C"/>
</dbReference>
<dbReference type="SMART" id="SM00060">
    <property type="entry name" value="FN3"/>
    <property type="match status" value="6"/>
</dbReference>
<sequence>MTLEDLRQLDPEPVDVSVGLNDTAMFECMAEGLPTPQVRWFKSSWLLQPSSNVRIYPTGTLEISLVQPGDVNTYYCEVQSSERLRRSQRVRLSIQELSQEVASKAPEFSMRPRDQRVVVGEAAYFHCAAKGRDHQGKPPLLSWLRDGITIDLREKFQCEPHITHPAAGHWDTPHYQVQVEDAGIYTCEHRMLKTQLMQKRHSLCWVVPPYFVKKPGNVFAYTHSDATLECEVAGFPTPQVSWLKDGEHLYPSDYFQLISGGRLKILGLMNSDQGMYQCFAHNNLGDVQASAQLVVLQPETPLPTTHAPHAAALPAGALYSDVRKLPATPTNLRAVLVSRRFITVSWQRPENSGPDDIIAYSVYWSAQGSERERVSNTTQTEFNIQHLKPDTSYEVRVRAYNKHGPSQREATIVVTTDHEVHVPSPPVNLVATPLSSSAIYVHWGVPQEPKGDISHYSLVYYQVGSTGETEIQVQATEHTLSNLNAFQEYSVRVVAHNQIGPGMSTAEVVARTFSTTPTATPENFTLEVTSATRIVVRWQPPPPETQNGIIVGYKIRFRAQGDRGGDTVVTDGNRNTYVLTDLEKGTIYRVRISAMTVNGSGPMTPWLQATTYSSDLDESQVPPRPARLQAKPMANSIIVQWAPPAPDSNILVRGYILGYGRGIADVYQVRLDADTHDYTIKNLQPASEYVISIKALNNIGSGPSRYDTVLTSEDIVEEPSTPMMPPIGLKAIVLTSTTIVLTWADDSLGKSQKIVDNRYYTVRYSALPRGRNKYQNATDLVAHIEGLRANTQYTFAVRVINGRRQSTWSMSVTNTTLEDEPGSEPRDLTPVTLDNDPLAVSLHWQPPQRPNGQITGYLIFYTTDAQQDDRDWVVEGVVGERLSTVIAELTPDTTYYFKVQARNRKGYGPMSNTVKYRTPAVTESQQTQGEESGGLPVNIIIIIIVCVVGIGFCVAIALITIFLCRRRDNAQTRGSYKSPVKAAKAVKGSGKDVPPDLWIHQPSHMELQNMDKGRRSESSVSVATSTLPRVSHTSTERLDELPGNAEVERRRNSFVGESGYPSSGEERYQPVQPRNIIRPKPITLPVDTQTPPREPIATVTALPNGHMLGYGDGGMAGMRPVYPRTQYNTQYAAQPPRVHAGDIPHSAASRMTGSAVDTGDGEDRMVGENAEDNFRIGYGPRSPDSSTAYFHAPSGETASQFAPGRGPRGLNLPCTSPEGAPTTPTPRHIGRVKPQPNLSPYKKPSAPVTGPAKTRSPLPFTPGKAPDVTQHGKKQQDLTKSLSTEELSAEMANLEGLMKDLNAITQQEFEC</sequence>
<dbReference type="PROSITE" id="PS50853">
    <property type="entry name" value="FN3"/>
    <property type="match status" value="6"/>
</dbReference>
<organism evidence="14 15">
    <name type="scientific">Pomacea canaliculata</name>
    <name type="common">Golden apple snail</name>
    <dbReference type="NCBI Taxonomy" id="400727"/>
    <lineage>
        <taxon>Eukaryota</taxon>
        <taxon>Metazoa</taxon>
        <taxon>Spiralia</taxon>
        <taxon>Lophotrochozoa</taxon>
        <taxon>Mollusca</taxon>
        <taxon>Gastropoda</taxon>
        <taxon>Caenogastropoda</taxon>
        <taxon>Architaenioglossa</taxon>
        <taxon>Ampullarioidea</taxon>
        <taxon>Ampullariidae</taxon>
        <taxon>Pomacea</taxon>
    </lineage>
</organism>
<dbReference type="EMBL" id="PZQS01000002">
    <property type="protein sequence ID" value="PVD36565.1"/>
    <property type="molecule type" value="Genomic_DNA"/>
</dbReference>
<evidence type="ECO:0000313" key="15">
    <source>
        <dbReference type="Proteomes" id="UP000245119"/>
    </source>
</evidence>
<dbReference type="InterPro" id="IPR050964">
    <property type="entry name" value="Striated_Muscle_Regulatory"/>
</dbReference>
<dbReference type="InterPro" id="IPR003599">
    <property type="entry name" value="Ig_sub"/>
</dbReference>
<dbReference type="InterPro" id="IPR003598">
    <property type="entry name" value="Ig_sub2"/>
</dbReference>
<feature type="domain" description="Ig-like" evidence="12">
    <location>
        <begin position="209"/>
        <end position="294"/>
    </location>
</feature>
<dbReference type="SMART" id="SM00408">
    <property type="entry name" value="IGc2"/>
    <property type="match status" value="3"/>
</dbReference>
<dbReference type="SUPFAM" id="SSF49265">
    <property type="entry name" value="Fibronectin type III"/>
    <property type="match status" value="4"/>
</dbReference>
<gene>
    <name evidence="14" type="ORF">C0Q70_03550</name>
</gene>
<dbReference type="SMART" id="SM00409">
    <property type="entry name" value="IG"/>
    <property type="match status" value="3"/>
</dbReference>
<keyword evidence="4" id="KW-0677">Repeat</keyword>
<evidence type="ECO:0000259" key="12">
    <source>
        <dbReference type="PROSITE" id="PS50835"/>
    </source>
</evidence>
<evidence type="ECO:0000256" key="8">
    <source>
        <dbReference type="ARBA" id="ARBA00023180"/>
    </source>
</evidence>
<evidence type="ECO:0000256" key="11">
    <source>
        <dbReference type="SAM" id="Phobius"/>
    </source>
</evidence>
<dbReference type="InterPro" id="IPR007110">
    <property type="entry name" value="Ig-like_dom"/>
</dbReference>